<evidence type="ECO:0000313" key="2">
    <source>
        <dbReference type="Proteomes" id="UP000053370"/>
    </source>
</evidence>
<dbReference type="STRING" id="1678840.ATC1_11121"/>
<proteinExistence type="predicted"/>
<keyword evidence="2" id="KW-1185">Reference proteome</keyword>
<dbReference type="Proteomes" id="UP000053370">
    <property type="component" value="Unassembled WGS sequence"/>
</dbReference>
<reference evidence="1" key="1">
    <citation type="journal article" date="2015" name="Genome Announc.">
        <title>Draft Genome Sequence of Anaerolineae Strain TC1, a Novel Isolate from a Methanogenic Wastewater Treatment System.</title>
        <authorList>
            <person name="Matsuura N."/>
            <person name="Tourlousse D.M."/>
            <person name="Sun L."/>
            <person name="Toyonaga M."/>
            <person name="Kuroda K."/>
            <person name="Ohashi A."/>
            <person name="Cruz R."/>
            <person name="Yamaguchi T."/>
            <person name="Sekiguchi Y."/>
        </authorList>
    </citation>
    <scope>NUCLEOTIDE SEQUENCE [LARGE SCALE GENOMIC DNA]</scope>
    <source>
        <strain evidence="1">TC1</strain>
    </source>
</reference>
<accession>A0A0K8PAN2</accession>
<protein>
    <submittedName>
        <fullName evidence="1">Uncharacterized protein</fullName>
    </submittedName>
</protein>
<name>A0A0K8PAN2_9CHLR</name>
<sequence>MSYADREYYSCLKKKPAISNNRTFLLKANPFDYIPEQEDELKSTI</sequence>
<organism evidence="1">
    <name type="scientific">Flexilinea flocculi</name>
    <dbReference type="NCBI Taxonomy" id="1678840"/>
    <lineage>
        <taxon>Bacteria</taxon>
        <taxon>Bacillati</taxon>
        <taxon>Chloroflexota</taxon>
        <taxon>Anaerolineae</taxon>
        <taxon>Anaerolineales</taxon>
        <taxon>Anaerolineaceae</taxon>
        <taxon>Flexilinea</taxon>
    </lineage>
</organism>
<dbReference type="EMBL" id="DF968179">
    <property type="protein sequence ID" value="GAP39200.1"/>
    <property type="molecule type" value="Genomic_DNA"/>
</dbReference>
<dbReference type="AlphaFoldDB" id="A0A0K8PAN2"/>
<evidence type="ECO:0000313" key="1">
    <source>
        <dbReference type="EMBL" id="GAP39200.1"/>
    </source>
</evidence>
<gene>
    <name evidence="1" type="ORF">ATC1_11121</name>
</gene>